<organism evidence="4 5">
    <name type="scientific">Chloroflexus islandicus</name>
    <dbReference type="NCBI Taxonomy" id="1707952"/>
    <lineage>
        <taxon>Bacteria</taxon>
        <taxon>Bacillati</taxon>
        <taxon>Chloroflexota</taxon>
        <taxon>Chloroflexia</taxon>
        <taxon>Chloroflexales</taxon>
        <taxon>Chloroflexineae</taxon>
        <taxon>Chloroflexaceae</taxon>
        <taxon>Chloroflexus</taxon>
    </lineage>
</organism>
<keyword evidence="2" id="KW-1133">Transmembrane helix</keyword>
<dbReference type="OrthoDB" id="161145at2"/>
<evidence type="ECO:0000256" key="1">
    <source>
        <dbReference type="SAM" id="MobiDB-lite"/>
    </source>
</evidence>
<dbReference type="AlphaFoldDB" id="A0A178MBN8"/>
<name>A0A178MBN8_9CHLR</name>
<proteinExistence type="predicted"/>
<feature type="region of interest" description="Disordered" evidence="1">
    <location>
        <begin position="86"/>
        <end position="109"/>
    </location>
</feature>
<dbReference type="EMBL" id="LWQS01000047">
    <property type="protein sequence ID" value="OAN46211.1"/>
    <property type="molecule type" value="Genomic_DNA"/>
</dbReference>
<feature type="compositionally biased region" description="Pro residues" evidence="1">
    <location>
        <begin position="89"/>
        <end position="109"/>
    </location>
</feature>
<gene>
    <name evidence="4" type="ORF">A6A03_13180</name>
</gene>
<protein>
    <recommendedName>
        <fullName evidence="3">SH3b domain-containing protein</fullName>
    </recommendedName>
</protein>
<keyword evidence="2" id="KW-0812">Transmembrane</keyword>
<reference evidence="4 5" key="1">
    <citation type="submission" date="2016-04" db="EMBL/GenBank/DDBJ databases">
        <title>Chloroflexus islandicus sp. nov., a thermophilic filamentous anoxygenic phototrophic bacterium from geyser Strokkur (Iceland).</title>
        <authorList>
            <person name="Gaisin V.A."/>
            <person name="Kalashnikov A.M."/>
            <person name="Sukhacheva M.V."/>
            <person name="Grouzdev D.S."/>
            <person name="Ivanov T.M."/>
            <person name="Kuznetsov B."/>
            <person name="Gorlenko V.M."/>
        </authorList>
    </citation>
    <scope>NUCLEOTIDE SEQUENCE [LARGE SCALE GENOMIC DNA]</scope>
    <source>
        <strain evidence="5">isl-2</strain>
    </source>
</reference>
<evidence type="ECO:0000259" key="3">
    <source>
        <dbReference type="Pfam" id="PF08239"/>
    </source>
</evidence>
<comment type="caution">
    <text evidence="4">The sequence shown here is derived from an EMBL/GenBank/DDBJ whole genome shotgun (WGS) entry which is preliminary data.</text>
</comment>
<dbReference type="Gene3D" id="2.30.30.40">
    <property type="entry name" value="SH3 Domains"/>
    <property type="match status" value="1"/>
</dbReference>
<dbReference type="InterPro" id="IPR003646">
    <property type="entry name" value="SH3-like_bac-type"/>
</dbReference>
<keyword evidence="2" id="KW-0472">Membrane</keyword>
<accession>A0A178MBN8</accession>
<dbReference type="Proteomes" id="UP000078287">
    <property type="component" value="Unassembled WGS sequence"/>
</dbReference>
<evidence type="ECO:0000256" key="2">
    <source>
        <dbReference type="SAM" id="Phobius"/>
    </source>
</evidence>
<dbReference type="Pfam" id="PF08239">
    <property type="entry name" value="SH3_3"/>
    <property type="match status" value="1"/>
</dbReference>
<dbReference type="STRING" id="1707952.A6A03_13180"/>
<sequence>MYERGAADAERGEFNPFYYQHYYYYRQGYDSVRRRRQSRFPLAGFFIVITVIALGITVTVWLIGQRGSPAVAQPVASPVAAIASATPTSLPPSPTPLPSPTPSPTPPPPTLQIGGRAVVVNVGNAPLRLRAAPGLQARVVGSLPGGRAVVLREGPVLADGYTWWQVEVGNQRGWCAVIAPDGTQFLEPVGQ</sequence>
<feature type="transmembrane region" description="Helical" evidence="2">
    <location>
        <begin position="42"/>
        <end position="64"/>
    </location>
</feature>
<evidence type="ECO:0000313" key="4">
    <source>
        <dbReference type="EMBL" id="OAN46211.1"/>
    </source>
</evidence>
<evidence type="ECO:0000313" key="5">
    <source>
        <dbReference type="Proteomes" id="UP000078287"/>
    </source>
</evidence>
<keyword evidence="5" id="KW-1185">Reference proteome</keyword>
<feature type="domain" description="SH3b" evidence="3">
    <location>
        <begin position="127"/>
        <end position="176"/>
    </location>
</feature>